<evidence type="ECO:0000313" key="8">
    <source>
        <dbReference type="EMBL" id="MBM7850141.1"/>
    </source>
</evidence>
<sequence>MAILVLGLALFLGTHLFTRARGPRAALVARFGETGYKGLYSLAAAVGLAAIIYGYGHAPNVALWTPPGWTRHIPITLMWPAFVLLVAAYLPGKIRARARHPMLAAVKLWAFSHLCANGDLASVLLFGSFLAYGVIARILLKRYERAHGAPARAGSWQNDVVALALGTALYALFGAFLHAILIGVPAFNL</sequence>
<keyword evidence="2 5" id="KW-0812">Transmembrane</keyword>
<feature type="domain" description="NnrU" evidence="6">
    <location>
        <begin position="3"/>
        <end position="185"/>
    </location>
</feature>
<evidence type="ECO:0000313" key="10">
    <source>
        <dbReference type="Proteomes" id="UP001143400"/>
    </source>
</evidence>
<evidence type="ECO:0000256" key="5">
    <source>
        <dbReference type="SAM" id="Phobius"/>
    </source>
</evidence>
<accession>A0A9W6ISL2</accession>
<evidence type="ECO:0000313" key="7">
    <source>
        <dbReference type="EMBL" id="GLK55433.1"/>
    </source>
</evidence>
<keyword evidence="4 5" id="KW-0472">Membrane</keyword>
<dbReference type="GO" id="GO:0016020">
    <property type="term" value="C:membrane"/>
    <property type="evidence" value="ECO:0007669"/>
    <property type="project" value="UniProtKB-SubCell"/>
</dbReference>
<dbReference type="EMBL" id="JAFBCY010000001">
    <property type="protein sequence ID" value="MBM7850141.1"/>
    <property type="molecule type" value="Genomic_DNA"/>
</dbReference>
<dbReference type="RefSeq" id="WP_204948598.1">
    <property type="nucleotide sequence ID" value="NZ_BSFF01000002.1"/>
</dbReference>
<evidence type="ECO:0000256" key="4">
    <source>
        <dbReference type="ARBA" id="ARBA00023136"/>
    </source>
</evidence>
<organism evidence="7 10">
    <name type="scientific">Methylopila capsulata</name>
    <dbReference type="NCBI Taxonomy" id="61654"/>
    <lineage>
        <taxon>Bacteria</taxon>
        <taxon>Pseudomonadati</taxon>
        <taxon>Pseudomonadota</taxon>
        <taxon>Alphaproteobacteria</taxon>
        <taxon>Hyphomicrobiales</taxon>
        <taxon>Methylopilaceae</taxon>
        <taxon>Methylopila</taxon>
    </lineage>
</organism>
<evidence type="ECO:0000256" key="3">
    <source>
        <dbReference type="ARBA" id="ARBA00022989"/>
    </source>
</evidence>
<feature type="transmembrane region" description="Helical" evidence="5">
    <location>
        <begin position="40"/>
        <end position="63"/>
    </location>
</feature>
<reference evidence="7" key="3">
    <citation type="submission" date="2023-01" db="EMBL/GenBank/DDBJ databases">
        <authorList>
            <person name="Sun Q."/>
            <person name="Evtushenko L."/>
        </authorList>
    </citation>
    <scope>NUCLEOTIDE SEQUENCE</scope>
    <source>
        <strain evidence="7">VKM B-1606</strain>
    </source>
</reference>
<name>A0A9W6ISL2_9HYPH</name>
<keyword evidence="3 5" id="KW-1133">Transmembrane helix</keyword>
<dbReference type="Proteomes" id="UP000758856">
    <property type="component" value="Unassembled WGS sequence"/>
</dbReference>
<feature type="transmembrane region" description="Helical" evidence="5">
    <location>
        <begin position="120"/>
        <end position="140"/>
    </location>
</feature>
<comment type="subcellular location">
    <subcellularLocation>
        <location evidence="1">Membrane</location>
        <topology evidence="1">Multi-pass membrane protein</topology>
    </subcellularLocation>
</comment>
<gene>
    <name evidence="7" type="ORF">GCM10008170_14520</name>
    <name evidence="8" type="ORF">JOD31_000353</name>
</gene>
<feature type="transmembrane region" description="Helical" evidence="5">
    <location>
        <begin position="75"/>
        <end position="92"/>
    </location>
</feature>
<protein>
    <submittedName>
        <fullName evidence="8">Membrane protein</fullName>
    </submittedName>
</protein>
<dbReference type="Pfam" id="PF07298">
    <property type="entry name" value="NnrU"/>
    <property type="match status" value="1"/>
</dbReference>
<dbReference type="InterPro" id="IPR009915">
    <property type="entry name" value="NnrU_dom"/>
</dbReference>
<keyword evidence="9" id="KW-1185">Reference proteome</keyword>
<proteinExistence type="predicted"/>
<evidence type="ECO:0000259" key="6">
    <source>
        <dbReference type="Pfam" id="PF07298"/>
    </source>
</evidence>
<comment type="caution">
    <text evidence="7">The sequence shown here is derived from an EMBL/GenBank/DDBJ whole genome shotgun (WGS) entry which is preliminary data.</text>
</comment>
<reference evidence="8 9" key="2">
    <citation type="submission" date="2021-01" db="EMBL/GenBank/DDBJ databases">
        <title>Genomic Encyclopedia of Type Strains, Phase IV (KMG-IV): sequencing the most valuable type-strain genomes for metagenomic binning, comparative biology and taxonomic classification.</title>
        <authorList>
            <person name="Goeker M."/>
        </authorList>
    </citation>
    <scope>NUCLEOTIDE SEQUENCE [LARGE SCALE GENOMIC DNA]</scope>
    <source>
        <strain evidence="8 9">DSM 6130</strain>
    </source>
</reference>
<reference evidence="7" key="1">
    <citation type="journal article" date="2014" name="Int. J. Syst. Evol. Microbiol.">
        <title>Complete genome sequence of Corynebacterium casei LMG S-19264T (=DSM 44701T), isolated from a smear-ripened cheese.</title>
        <authorList>
            <consortium name="US DOE Joint Genome Institute (JGI-PGF)"/>
            <person name="Walter F."/>
            <person name="Albersmeier A."/>
            <person name="Kalinowski J."/>
            <person name="Ruckert C."/>
        </authorList>
    </citation>
    <scope>NUCLEOTIDE SEQUENCE</scope>
    <source>
        <strain evidence="7">VKM B-1606</strain>
    </source>
</reference>
<dbReference type="AlphaFoldDB" id="A0A9W6ISL2"/>
<dbReference type="Proteomes" id="UP001143400">
    <property type="component" value="Unassembled WGS sequence"/>
</dbReference>
<evidence type="ECO:0000256" key="2">
    <source>
        <dbReference type="ARBA" id="ARBA00022692"/>
    </source>
</evidence>
<evidence type="ECO:0000256" key="1">
    <source>
        <dbReference type="ARBA" id="ARBA00004141"/>
    </source>
</evidence>
<dbReference type="EMBL" id="BSFF01000002">
    <property type="protein sequence ID" value="GLK55433.1"/>
    <property type="molecule type" value="Genomic_DNA"/>
</dbReference>
<feature type="transmembrane region" description="Helical" evidence="5">
    <location>
        <begin position="160"/>
        <end position="187"/>
    </location>
</feature>
<evidence type="ECO:0000313" key="9">
    <source>
        <dbReference type="Proteomes" id="UP000758856"/>
    </source>
</evidence>